<protein>
    <recommendedName>
        <fullName evidence="3">Sulfotransferase</fullName>
        <ecNumber evidence="3">2.8.2.-</ecNumber>
    </recommendedName>
</protein>
<evidence type="ECO:0000313" key="6">
    <source>
        <dbReference type="Proteomes" id="UP000187203"/>
    </source>
</evidence>
<proteinExistence type="inferred from homology"/>
<feature type="domain" description="Sulfotransferase" evidence="4">
    <location>
        <begin position="68"/>
        <end position="326"/>
    </location>
</feature>
<dbReference type="OrthoDB" id="205623at2759"/>
<gene>
    <name evidence="5" type="ORF">COLO4_13189</name>
</gene>
<keyword evidence="2 3" id="KW-0808">Transferase</keyword>
<dbReference type="GO" id="GO:0008146">
    <property type="term" value="F:sulfotransferase activity"/>
    <property type="evidence" value="ECO:0007669"/>
    <property type="project" value="InterPro"/>
</dbReference>
<name>A0A1R3JXM1_9ROSI</name>
<organism evidence="5 6">
    <name type="scientific">Corchorus olitorius</name>
    <dbReference type="NCBI Taxonomy" id="93759"/>
    <lineage>
        <taxon>Eukaryota</taxon>
        <taxon>Viridiplantae</taxon>
        <taxon>Streptophyta</taxon>
        <taxon>Embryophyta</taxon>
        <taxon>Tracheophyta</taxon>
        <taxon>Spermatophyta</taxon>
        <taxon>Magnoliopsida</taxon>
        <taxon>eudicotyledons</taxon>
        <taxon>Gunneridae</taxon>
        <taxon>Pentapetalae</taxon>
        <taxon>rosids</taxon>
        <taxon>malvids</taxon>
        <taxon>Malvales</taxon>
        <taxon>Malvaceae</taxon>
        <taxon>Grewioideae</taxon>
        <taxon>Apeibeae</taxon>
        <taxon>Corchorus</taxon>
    </lineage>
</organism>
<dbReference type="AlphaFoldDB" id="A0A1R3JXM1"/>
<dbReference type="EMBL" id="AWUE01015093">
    <property type="protein sequence ID" value="OMO99619.1"/>
    <property type="molecule type" value="Genomic_DNA"/>
</dbReference>
<dbReference type="Gene3D" id="3.40.50.300">
    <property type="entry name" value="P-loop containing nucleotide triphosphate hydrolases"/>
    <property type="match status" value="1"/>
</dbReference>
<evidence type="ECO:0000256" key="2">
    <source>
        <dbReference type="ARBA" id="ARBA00022679"/>
    </source>
</evidence>
<dbReference type="PANTHER" id="PTHR11783">
    <property type="entry name" value="SULFOTRANSFERASE SULT"/>
    <property type="match status" value="1"/>
</dbReference>
<dbReference type="EC" id="2.8.2.-" evidence="3"/>
<dbReference type="InterPro" id="IPR000863">
    <property type="entry name" value="Sulfotransferase_dom"/>
</dbReference>
<comment type="similarity">
    <text evidence="1 3">Belongs to the sulfotransferase 1 family.</text>
</comment>
<sequence>MESSPVKPIVASNMSLESLQKYEDEISALSKGNGWSPSSCLYLYKGFWFHPILLTGVLYARDNFEAQPSDVFLCSFMKTGCTWLKALSFYIATRTQFDDSTSPLRTLVPHYCVPFLERGFQYLTTSGVKTPLFGSHLPYTLLPKSIIDSGCKIVYLCRDPKDTFVSLWNFFRKAPGMSESEDQLVSLKEGFELFCKGLCPYGYGPYWDHVLGYWKASLERPEKILFLKYEDMKEDTEACVKKLADFFGCPFSIDEEKQGMVQKIIKFCSFESLSNLEVNKTGKTPGMIENNAVFRKGKVGDWRNCLNAGMGERLDNVMEEKLTGSGLTFKNSY</sequence>
<dbReference type="InterPro" id="IPR027417">
    <property type="entry name" value="P-loop_NTPase"/>
</dbReference>
<accession>A0A1R3JXM1</accession>
<reference evidence="6" key="1">
    <citation type="submission" date="2013-09" db="EMBL/GenBank/DDBJ databases">
        <title>Corchorus olitorius genome sequencing.</title>
        <authorList>
            <person name="Alam M."/>
            <person name="Haque M.S."/>
            <person name="Islam M.S."/>
            <person name="Emdad E.M."/>
            <person name="Islam M.M."/>
            <person name="Ahmed B."/>
            <person name="Halim A."/>
            <person name="Hossen Q.M.M."/>
            <person name="Hossain M.Z."/>
            <person name="Ahmed R."/>
            <person name="Khan M.M."/>
            <person name="Islam R."/>
            <person name="Rashid M.M."/>
            <person name="Khan S.A."/>
            <person name="Rahman M.S."/>
            <person name="Alam M."/>
            <person name="Yahiya A.S."/>
            <person name="Khan M.S."/>
            <person name="Azam M.S."/>
            <person name="Haque T."/>
            <person name="Lashkar M.Z.H."/>
            <person name="Akhand A.I."/>
            <person name="Morshed G."/>
            <person name="Roy S."/>
            <person name="Uddin K.S."/>
            <person name="Rabeya T."/>
            <person name="Hossain A.S."/>
            <person name="Chowdhury A."/>
            <person name="Snigdha A.R."/>
            <person name="Mortoza M.S."/>
            <person name="Matin S.A."/>
            <person name="Hoque S.M.E."/>
            <person name="Islam M.K."/>
            <person name="Roy D.K."/>
            <person name="Haider R."/>
            <person name="Moosa M.M."/>
            <person name="Elias S.M."/>
            <person name="Hasan A.M."/>
            <person name="Jahan S."/>
            <person name="Shafiuddin M."/>
            <person name="Mahmood N."/>
            <person name="Shommy N.S."/>
        </authorList>
    </citation>
    <scope>NUCLEOTIDE SEQUENCE [LARGE SCALE GENOMIC DNA]</scope>
    <source>
        <strain evidence="6">cv. O-4</strain>
    </source>
</reference>
<dbReference type="SUPFAM" id="SSF52540">
    <property type="entry name" value="P-loop containing nucleoside triphosphate hydrolases"/>
    <property type="match status" value="1"/>
</dbReference>
<evidence type="ECO:0000256" key="1">
    <source>
        <dbReference type="ARBA" id="ARBA00005771"/>
    </source>
</evidence>
<evidence type="ECO:0000256" key="3">
    <source>
        <dbReference type="RuleBase" id="RU361155"/>
    </source>
</evidence>
<comment type="caution">
    <text evidence="5">The sequence shown here is derived from an EMBL/GenBank/DDBJ whole genome shotgun (WGS) entry which is preliminary data.</text>
</comment>
<evidence type="ECO:0000259" key="4">
    <source>
        <dbReference type="Pfam" id="PF00685"/>
    </source>
</evidence>
<evidence type="ECO:0000313" key="5">
    <source>
        <dbReference type="EMBL" id="OMO99619.1"/>
    </source>
</evidence>
<dbReference type="Proteomes" id="UP000187203">
    <property type="component" value="Unassembled WGS sequence"/>
</dbReference>
<dbReference type="Pfam" id="PF00685">
    <property type="entry name" value="Sulfotransfer_1"/>
    <property type="match status" value="1"/>
</dbReference>
<keyword evidence="6" id="KW-1185">Reference proteome</keyword>